<dbReference type="Proteomes" id="UP000655225">
    <property type="component" value="Unassembled WGS sequence"/>
</dbReference>
<gene>
    <name evidence="1" type="ORF">HHK36_020928</name>
</gene>
<sequence>MRPLAISQALKERCVVLREDTTTSPVVVPMDVGHVLLEKKAFKEESKTEVSTSFQGFKSGYKKNKKRITVSVTFYSEAIVMHGFKANITMFSTSSIEIFDGNGSFVDGVTGIQFGTGRFLIMAACSP</sequence>
<evidence type="ECO:0000313" key="2">
    <source>
        <dbReference type="Proteomes" id="UP000655225"/>
    </source>
</evidence>
<evidence type="ECO:0000313" key="1">
    <source>
        <dbReference type="EMBL" id="KAF8394711.1"/>
    </source>
</evidence>
<organism evidence="1 2">
    <name type="scientific">Tetracentron sinense</name>
    <name type="common">Spur-leaf</name>
    <dbReference type="NCBI Taxonomy" id="13715"/>
    <lineage>
        <taxon>Eukaryota</taxon>
        <taxon>Viridiplantae</taxon>
        <taxon>Streptophyta</taxon>
        <taxon>Embryophyta</taxon>
        <taxon>Tracheophyta</taxon>
        <taxon>Spermatophyta</taxon>
        <taxon>Magnoliopsida</taxon>
        <taxon>Trochodendrales</taxon>
        <taxon>Trochodendraceae</taxon>
        <taxon>Tetracentron</taxon>
    </lineage>
</organism>
<dbReference type="AlphaFoldDB" id="A0A835D999"/>
<comment type="caution">
    <text evidence="1">The sequence shown here is derived from an EMBL/GenBank/DDBJ whole genome shotgun (WGS) entry which is preliminary data.</text>
</comment>
<reference evidence="1 2" key="1">
    <citation type="submission" date="2020-04" db="EMBL/GenBank/DDBJ databases">
        <title>Plant Genome Project.</title>
        <authorList>
            <person name="Zhang R.-G."/>
        </authorList>
    </citation>
    <scope>NUCLEOTIDE SEQUENCE [LARGE SCALE GENOMIC DNA]</scope>
    <source>
        <strain evidence="1">YNK0</strain>
        <tissue evidence="1">Leaf</tissue>
    </source>
</reference>
<keyword evidence="2" id="KW-1185">Reference proteome</keyword>
<proteinExistence type="predicted"/>
<protein>
    <submittedName>
        <fullName evidence="1">Uncharacterized protein</fullName>
    </submittedName>
</protein>
<dbReference type="EMBL" id="JABCRI010000014">
    <property type="protein sequence ID" value="KAF8394711.1"/>
    <property type="molecule type" value="Genomic_DNA"/>
</dbReference>
<name>A0A835D999_TETSI</name>
<accession>A0A835D999</accession>